<proteinExistence type="predicted"/>
<keyword evidence="3" id="KW-1185">Reference proteome</keyword>
<dbReference type="Proteomes" id="UP000658127">
    <property type="component" value="Unassembled WGS sequence"/>
</dbReference>
<sequence length="204" mass="22491">MTVAGGRTYYGRRVPVKTVAIVPIRDATGPTRTDRRIGGQTNTHDRKAQTMGSDDPSVKELAVNECWALLRTGEVGRLAVWVDDHPDIFPLNYAVDHGTIVFRSARGTKMSAALSDAPVALEVDGYISESHEAWSVVLKGRAEGIREIGDLMDTVDLPLYPWQAGAKNFFIRLIPTMVTGRRFPVVDPAAWQTPFSNVRRSPSE</sequence>
<dbReference type="Pfam" id="PF12900">
    <property type="entry name" value="Pyridox_ox_2"/>
    <property type="match status" value="1"/>
</dbReference>
<dbReference type="EMBL" id="BMNE01000003">
    <property type="protein sequence ID" value="GGN79298.1"/>
    <property type="molecule type" value="Genomic_DNA"/>
</dbReference>
<accession>A0ABQ2KEE2</accession>
<evidence type="ECO:0000313" key="3">
    <source>
        <dbReference type="Proteomes" id="UP000658127"/>
    </source>
</evidence>
<gene>
    <name evidence="2" type="ORF">GCM10011610_27590</name>
</gene>
<dbReference type="Gene3D" id="2.30.110.10">
    <property type="entry name" value="Electron Transport, Fmn-binding Protein, Chain A"/>
    <property type="match status" value="1"/>
</dbReference>
<protein>
    <recommendedName>
        <fullName evidence="4">Flavin-nucleotide-binding protein</fullName>
    </recommendedName>
</protein>
<dbReference type="SUPFAM" id="SSF50475">
    <property type="entry name" value="FMN-binding split barrel"/>
    <property type="match status" value="1"/>
</dbReference>
<dbReference type="InterPro" id="IPR012349">
    <property type="entry name" value="Split_barrel_FMN-bd"/>
</dbReference>
<evidence type="ECO:0000256" key="1">
    <source>
        <dbReference type="SAM" id="MobiDB-lite"/>
    </source>
</evidence>
<name>A0ABQ2KEE2_9NOCA</name>
<reference evidence="3" key="1">
    <citation type="journal article" date="2019" name="Int. J. Syst. Evol. Microbiol.">
        <title>The Global Catalogue of Microorganisms (GCM) 10K type strain sequencing project: providing services to taxonomists for standard genome sequencing and annotation.</title>
        <authorList>
            <consortium name="The Broad Institute Genomics Platform"/>
            <consortium name="The Broad Institute Genome Sequencing Center for Infectious Disease"/>
            <person name="Wu L."/>
            <person name="Ma J."/>
        </authorList>
    </citation>
    <scope>NUCLEOTIDE SEQUENCE [LARGE SCALE GENOMIC DNA]</scope>
    <source>
        <strain evidence="3">CGMCC 4.7329</strain>
    </source>
</reference>
<evidence type="ECO:0000313" key="2">
    <source>
        <dbReference type="EMBL" id="GGN79298.1"/>
    </source>
</evidence>
<comment type="caution">
    <text evidence="2">The sequence shown here is derived from an EMBL/GenBank/DDBJ whole genome shotgun (WGS) entry which is preliminary data.</text>
</comment>
<feature type="compositionally biased region" description="Basic and acidic residues" evidence="1">
    <location>
        <begin position="32"/>
        <end position="48"/>
    </location>
</feature>
<organism evidence="2 3">
    <name type="scientific">Nocardia rhizosphaerihabitans</name>
    <dbReference type="NCBI Taxonomy" id="1691570"/>
    <lineage>
        <taxon>Bacteria</taxon>
        <taxon>Bacillati</taxon>
        <taxon>Actinomycetota</taxon>
        <taxon>Actinomycetes</taxon>
        <taxon>Mycobacteriales</taxon>
        <taxon>Nocardiaceae</taxon>
        <taxon>Nocardia</taxon>
    </lineage>
</organism>
<dbReference type="InterPro" id="IPR024747">
    <property type="entry name" value="Pyridox_Oxase-rel"/>
</dbReference>
<evidence type="ECO:0008006" key="4">
    <source>
        <dbReference type="Google" id="ProtNLM"/>
    </source>
</evidence>
<feature type="region of interest" description="Disordered" evidence="1">
    <location>
        <begin position="29"/>
        <end position="55"/>
    </location>
</feature>